<comment type="caution">
    <text evidence="2">The sequence shown here is derived from an EMBL/GenBank/DDBJ whole genome shotgun (WGS) entry which is preliminary data.</text>
</comment>
<evidence type="ECO:0000256" key="1">
    <source>
        <dbReference type="SAM" id="Phobius"/>
    </source>
</evidence>
<sequence length="144" mass="16220">MTFLCYEYGSLNGILVTWKSAIMDRALVLKPKCSSLLQQEVACHTSPNYYSIRKLAGPGPDLRPPEYESMHSGFGIITLICFYYFTFVNTRRLLVDISRRTSHVVMTWLVCACQQSLSRSVAKGTIGINGGQIEPYLRKDTSIN</sequence>
<feature type="transmembrane region" description="Helical" evidence="1">
    <location>
        <begin position="70"/>
        <end position="90"/>
    </location>
</feature>
<name>A0AAD9J5E1_9ANNE</name>
<dbReference type="Proteomes" id="UP001208570">
    <property type="component" value="Unassembled WGS sequence"/>
</dbReference>
<keyword evidence="3" id="KW-1185">Reference proteome</keyword>
<accession>A0AAD9J5E1</accession>
<evidence type="ECO:0000313" key="3">
    <source>
        <dbReference type="Proteomes" id="UP001208570"/>
    </source>
</evidence>
<dbReference type="EMBL" id="JAODUP010000626">
    <property type="protein sequence ID" value="KAK2146175.1"/>
    <property type="molecule type" value="Genomic_DNA"/>
</dbReference>
<organism evidence="2 3">
    <name type="scientific">Paralvinella palmiformis</name>
    <dbReference type="NCBI Taxonomy" id="53620"/>
    <lineage>
        <taxon>Eukaryota</taxon>
        <taxon>Metazoa</taxon>
        <taxon>Spiralia</taxon>
        <taxon>Lophotrochozoa</taxon>
        <taxon>Annelida</taxon>
        <taxon>Polychaeta</taxon>
        <taxon>Sedentaria</taxon>
        <taxon>Canalipalpata</taxon>
        <taxon>Terebellida</taxon>
        <taxon>Terebelliformia</taxon>
        <taxon>Alvinellidae</taxon>
        <taxon>Paralvinella</taxon>
    </lineage>
</organism>
<gene>
    <name evidence="2" type="ORF">LSH36_626g01001</name>
</gene>
<keyword evidence="1" id="KW-0472">Membrane</keyword>
<protein>
    <submittedName>
        <fullName evidence="2">Uncharacterized protein</fullName>
    </submittedName>
</protein>
<dbReference type="AlphaFoldDB" id="A0AAD9J5E1"/>
<keyword evidence="1" id="KW-1133">Transmembrane helix</keyword>
<proteinExistence type="predicted"/>
<evidence type="ECO:0000313" key="2">
    <source>
        <dbReference type="EMBL" id="KAK2146175.1"/>
    </source>
</evidence>
<keyword evidence="1" id="KW-0812">Transmembrane</keyword>
<reference evidence="2" key="1">
    <citation type="journal article" date="2023" name="Mol. Biol. Evol.">
        <title>Third-Generation Sequencing Reveals the Adaptive Role of the Epigenome in Three Deep-Sea Polychaetes.</title>
        <authorList>
            <person name="Perez M."/>
            <person name="Aroh O."/>
            <person name="Sun Y."/>
            <person name="Lan Y."/>
            <person name="Juniper S.K."/>
            <person name="Young C.R."/>
            <person name="Angers B."/>
            <person name="Qian P.Y."/>
        </authorList>
    </citation>
    <scope>NUCLEOTIDE SEQUENCE</scope>
    <source>
        <strain evidence="2">P08H-3</strain>
    </source>
</reference>